<reference evidence="4" key="1">
    <citation type="submission" date="2017-11" db="EMBL/GenBank/DDBJ databases">
        <authorList>
            <person name="Kuznetsova I."/>
            <person name="Sazanova A."/>
            <person name="Chirak E."/>
            <person name="Safronova V."/>
            <person name="Willems A."/>
        </authorList>
    </citation>
    <scope>NUCLEOTIDE SEQUENCE [LARGE SCALE GENOMIC DNA]</scope>
    <source>
        <strain evidence="4">CCBAU 03422</strain>
    </source>
</reference>
<dbReference type="PANTHER" id="PTHR34136:SF1">
    <property type="entry name" value="UDP-N-ACETYL-D-MANNOSAMINURONIC ACID TRANSFERASE"/>
    <property type="match status" value="1"/>
</dbReference>
<keyword evidence="1" id="KW-0328">Glycosyltransferase</keyword>
<evidence type="ECO:0000256" key="2">
    <source>
        <dbReference type="ARBA" id="ARBA00022679"/>
    </source>
</evidence>
<dbReference type="Proteomes" id="UP000241764">
    <property type="component" value="Unassembled WGS sequence"/>
</dbReference>
<evidence type="ECO:0000313" key="3">
    <source>
        <dbReference type="EMBL" id="PSH64033.1"/>
    </source>
</evidence>
<evidence type="ECO:0000256" key="1">
    <source>
        <dbReference type="ARBA" id="ARBA00022676"/>
    </source>
</evidence>
<proteinExistence type="predicted"/>
<keyword evidence="4" id="KW-1185">Reference proteome</keyword>
<dbReference type="EMBL" id="PGGM01000005">
    <property type="protein sequence ID" value="PSH64033.1"/>
    <property type="molecule type" value="Genomic_DNA"/>
</dbReference>
<dbReference type="RefSeq" id="WP_106664424.1">
    <property type="nucleotide sequence ID" value="NZ_PGGM01000005.1"/>
</dbReference>
<accession>A0A2P7BC50</accession>
<dbReference type="OrthoDB" id="9771846at2"/>
<sequence>MSAYGRSGETDLPRRAILGVPVVALPWDGAIETMHAMIAGKRFALITWLNAHNANLAHENDDFRQALARFLVLPDGVGVDIASKLLHGAPFPANLNGTDFTPALLQAQINPLRVGLIGARPDVVEKAASSFRQLAPQHEFRVISDGFFRTADEPRILEILKNFHPHILLVAMGVPRQEMFMAKHLTAEHCLLAFGVGALFDFRAGAVPRAPRLVQKLRLEWLYRLAQEPARLWRRYIVGNPLFLLRVMRAKLKGSRGA</sequence>
<dbReference type="AlphaFoldDB" id="A0A2P7BC50"/>
<keyword evidence="2 3" id="KW-0808">Transferase</keyword>
<dbReference type="PANTHER" id="PTHR34136">
    <property type="match status" value="1"/>
</dbReference>
<dbReference type="Pfam" id="PF03808">
    <property type="entry name" value="Glyco_tran_WecG"/>
    <property type="match status" value="1"/>
</dbReference>
<dbReference type="NCBIfam" id="TIGR00696">
    <property type="entry name" value="wecG_tagA_cpsF"/>
    <property type="match status" value="1"/>
</dbReference>
<organism evidence="3 4">
    <name type="scientific">Phyllobacterium sophorae</name>
    <dbReference type="NCBI Taxonomy" id="1520277"/>
    <lineage>
        <taxon>Bacteria</taxon>
        <taxon>Pseudomonadati</taxon>
        <taxon>Pseudomonadota</taxon>
        <taxon>Alphaproteobacteria</taxon>
        <taxon>Hyphomicrobiales</taxon>
        <taxon>Phyllobacteriaceae</taxon>
        <taxon>Phyllobacterium</taxon>
    </lineage>
</organism>
<dbReference type="CDD" id="cd06533">
    <property type="entry name" value="Glyco_transf_WecG_TagA"/>
    <property type="match status" value="1"/>
</dbReference>
<dbReference type="GO" id="GO:0016758">
    <property type="term" value="F:hexosyltransferase activity"/>
    <property type="evidence" value="ECO:0007669"/>
    <property type="project" value="TreeGrafter"/>
</dbReference>
<comment type="caution">
    <text evidence="3">The sequence shown here is derived from an EMBL/GenBank/DDBJ whole genome shotgun (WGS) entry which is preliminary data.</text>
</comment>
<name>A0A2P7BC50_9HYPH</name>
<evidence type="ECO:0000313" key="4">
    <source>
        <dbReference type="Proteomes" id="UP000241764"/>
    </source>
</evidence>
<dbReference type="InterPro" id="IPR004629">
    <property type="entry name" value="WecG_TagA_CpsF"/>
</dbReference>
<protein>
    <submittedName>
        <fullName evidence="3">Glycosyltransferase</fullName>
    </submittedName>
</protein>
<gene>
    <name evidence="3" type="ORF">CU103_13350</name>
</gene>